<accession>A0A8J2Q8N9</accession>
<keyword evidence="1" id="KW-1133">Transmembrane helix</keyword>
<organism evidence="3 4">
    <name type="scientific">Cercopithifilaria johnstoni</name>
    <dbReference type="NCBI Taxonomy" id="2874296"/>
    <lineage>
        <taxon>Eukaryota</taxon>
        <taxon>Metazoa</taxon>
        <taxon>Ecdysozoa</taxon>
        <taxon>Nematoda</taxon>
        <taxon>Chromadorea</taxon>
        <taxon>Rhabditida</taxon>
        <taxon>Spirurina</taxon>
        <taxon>Spiruromorpha</taxon>
        <taxon>Filarioidea</taxon>
        <taxon>Onchocercidae</taxon>
        <taxon>Cercopithifilaria</taxon>
    </lineage>
</organism>
<keyword evidence="1" id="KW-0812">Transmembrane</keyword>
<evidence type="ECO:0000313" key="3">
    <source>
        <dbReference type="EMBL" id="CAG9531175.1"/>
    </source>
</evidence>
<evidence type="ECO:0000259" key="2">
    <source>
        <dbReference type="SMART" id="SM00848"/>
    </source>
</evidence>
<reference evidence="3" key="1">
    <citation type="submission" date="2021-09" db="EMBL/GenBank/DDBJ databases">
        <authorList>
            <consortium name="Pathogen Informatics"/>
        </authorList>
    </citation>
    <scope>NUCLEOTIDE SEQUENCE</scope>
</reference>
<keyword evidence="4" id="KW-1185">Reference proteome</keyword>
<dbReference type="InterPro" id="IPR013201">
    <property type="entry name" value="Prot_inhib_I29"/>
</dbReference>
<comment type="caution">
    <text evidence="3">The sequence shown here is derived from an EMBL/GenBank/DDBJ whole genome shotgun (WGS) entry which is preliminary data.</text>
</comment>
<dbReference type="EMBL" id="CAKAEH010000491">
    <property type="protein sequence ID" value="CAG9531175.1"/>
    <property type="molecule type" value="Genomic_DNA"/>
</dbReference>
<sequence>MGRYRQLLLILVAQNIIIICNSLIHQEFKTLTHSRLRQLYWTHYDDYTKFVAQYKRNVKDDRPEPHRLLAYAKNMAIIKKHNELYKQGKSSFMLGPTVMSDMVRCKIL</sequence>
<dbReference type="Proteomes" id="UP000746747">
    <property type="component" value="Unassembled WGS sequence"/>
</dbReference>
<dbReference type="SUPFAM" id="SSF54001">
    <property type="entry name" value="Cysteine proteinases"/>
    <property type="match status" value="1"/>
</dbReference>
<proteinExistence type="predicted"/>
<feature type="domain" description="Cathepsin propeptide inhibitor" evidence="2">
    <location>
        <begin position="47"/>
        <end position="102"/>
    </location>
</feature>
<feature type="transmembrane region" description="Helical" evidence="1">
    <location>
        <begin position="7"/>
        <end position="24"/>
    </location>
</feature>
<evidence type="ECO:0000313" key="4">
    <source>
        <dbReference type="Proteomes" id="UP000746747"/>
    </source>
</evidence>
<dbReference type="OrthoDB" id="5853139at2759"/>
<name>A0A8J2Q8N9_9BILA</name>
<evidence type="ECO:0000256" key="1">
    <source>
        <dbReference type="SAM" id="Phobius"/>
    </source>
</evidence>
<dbReference type="Pfam" id="PF08246">
    <property type="entry name" value="Inhibitor_I29"/>
    <property type="match status" value="1"/>
</dbReference>
<dbReference type="InterPro" id="IPR038765">
    <property type="entry name" value="Papain-like_cys_pep_sf"/>
</dbReference>
<dbReference type="SMART" id="SM00848">
    <property type="entry name" value="Inhibitor_I29"/>
    <property type="match status" value="1"/>
</dbReference>
<keyword evidence="1" id="KW-0472">Membrane</keyword>
<gene>
    <name evidence="3" type="ORF">CJOHNSTONI_LOCUS1596</name>
</gene>
<dbReference type="AlphaFoldDB" id="A0A8J2Q8N9"/>
<protein>
    <recommendedName>
        <fullName evidence="2">Cathepsin propeptide inhibitor domain-containing protein</fullName>
    </recommendedName>
</protein>
<dbReference type="Gene3D" id="1.10.287.2250">
    <property type="match status" value="1"/>
</dbReference>